<feature type="transmembrane region" description="Helical" evidence="2">
    <location>
        <begin position="15"/>
        <end position="34"/>
    </location>
</feature>
<sequence length="121" mass="12524">MNQSFQPFRIEGESIVALIFITVGYLLLLTLVTLTSRSNSLRLIGLGLVTAVAGVMYSSLVPTAALTTPVMMKIGFLLVLAGVLVPFASEPKTPVVQTASSSGETSEGAGLGGMPEGEGHE</sequence>
<keyword evidence="2" id="KW-0472">Membrane</keyword>
<keyword evidence="4" id="KW-1185">Reference proteome</keyword>
<dbReference type="Proteomes" id="UP000315724">
    <property type="component" value="Chromosome"/>
</dbReference>
<feature type="transmembrane region" description="Helical" evidence="2">
    <location>
        <begin position="70"/>
        <end position="88"/>
    </location>
</feature>
<evidence type="ECO:0000256" key="1">
    <source>
        <dbReference type="SAM" id="MobiDB-lite"/>
    </source>
</evidence>
<evidence type="ECO:0000256" key="2">
    <source>
        <dbReference type="SAM" id="Phobius"/>
    </source>
</evidence>
<protein>
    <submittedName>
        <fullName evidence="3">Uncharacterized protein</fullName>
    </submittedName>
</protein>
<organism evidence="3 4">
    <name type="scientific">Thalassoglobus polymorphus</name>
    <dbReference type="NCBI Taxonomy" id="2527994"/>
    <lineage>
        <taxon>Bacteria</taxon>
        <taxon>Pseudomonadati</taxon>
        <taxon>Planctomycetota</taxon>
        <taxon>Planctomycetia</taxon>
        <taxon>Planctomycetales</taxon>
        <taxon>Planctomycetaceae</taxon>
        <taxon>Thalassoglobus</taxon>
    </lineage>
</organism>
<dbReference type="RefSeq" id="WP_145195777.1">
    <property type="nucleotide sequence ID" value="NZ_CP036267.1"/>
</dbReference>
<name>A0A517QI78_9PLAN</name>
<feature type="region of interest" description="Disordered" evidence="1">
    <location>
        <begin position="95"/>
        <end position="121"/>
    </location>
</feature>
<feature type="compositionally biased region" description="Low complexity" evidence="1">
    <location>
        <begin position="98"/>
        <end position="108"/>
    </location>
</feature>
<evidence type="ECO:0000313" key="3">
    <source>
        <dbReference type="EMBL" id="QDT31304.1"/>
    </source>
</evidence>
<keyword evidence="2" id="KW-0812">Transmembrane</keyword>
<accession>A0A517QI78</accession>
<feature type="transmembrane region" description="Helical" evidence="2">
    <location>
        <begin position="41"/>
        <end position="58"/>
    </location>
</feature>
<evidence type="ECO:0000313" key="4">
    <source>
        <dbReference type="Proteomes" id="UP000315724"/>
    </source>
</evidence>
<dbReference type="AlphaFoldDB" id="A0A517QI78"/>
<proteinExistence type="predicted"/>
<keyword evidence="2" id="KW-1133">Transmembrane helix</keyword>
<dbReference type="EMBL" id="CP036267">
    <property type="protein sequence ID" value="QDT31304.1"/>
    <property type="molecule type" value="Genomic_DNA"/>
</dbReference>
<gene>
    <name evidence="3" type="ORF">Mal48_05370</name>
</gene>
<dbReference type="KEGG" id="tpol:Mal48_05370"/>
<feature type="compositionally biased region" description="Gly residues" evidence="1">
    <location>
        <begin position="109"/>
        <end position="121"/>
    </location>
</feature>
<reference evidence="3 4" key="1">
    <citation type="submission" date="2019-02" db="EMBL/GenBank/DDBJ databases">
        <title>Deep-cultivation of Planctomycetes and their phenomic and genomic characterization uncovers novel biology.</title>
        <authorList>
            <person name="Wiegand S."/>
            <person name="Jogler M."/>
            <person name="Boedeker C."/>
            <person name="Pinto D."/>
            <person name="Vollmers J."/>
            <person name="Rivas-Marin E."/>
            <person name="Kohn T."/>
            <person name="Peeters S.H."/>
            <person name="Heuer A."/>
            <person name="Rast P."/>
            <person name="Oberbeckmann S."/>
            <person name="Bunk B."/>
            <person name="Jeske O."/>
            <person name="Meyerdierks A."/>
            <person name="Storesund J.E."/>
            <person name="Kallscheuer N."/>
            <person name="Luecker S."/>
            <person name="Lage O.M."/>
            <person name="Pohl T."/>
            <person name="Merkel B.J."/>
            <person name="Hornburger P."/>
            <person name="Mueller R.-W."/>
            <person name="Bruemmer F."/>
            <person name="Labrenz M."/>
            <person name="Spormann A.M."/>
            <person name="Op den Camp H."/>
            <person name="Overmann J."/>
            <person name="Amann R."/>
            <person name="Jetten M.S.M."/>
            <person name="Mascher T."/>
            <person name="Medema M.H."/>
            <person name="Devos D.P."/>
            <person name="Kaster A.-K."/>
            <person name="Ovreas L."/>
            <person name="Rohde M."/>
            <person name="Galperin M.Y."/>
            <person name="Jogler C."/>
        </authorList>
    </citation>
    <scope>NUCLEOTIDE SEQUENCE [LARGE SCALE GENOMIC DNA]</scope>
    <source>
        <strain evidence="3 4">Mal48</strain>
    </source>
</reference>